<dbReference type="RefSeq" id="XP_011409876.1">
    <property type="nucleotide sequence ID" value="XM_011411574.2"/>
</dbReference>
<feature type="signal peptide" evidence="1">
    <location>
        <begin position="1"/>
        <end position="16"/>
    </location>
</feature>
<dbReference type="AlphaFoldDB" id="A0AAN0IV16"/>
<dbReference type="Pfam" id="PF14521">
    <property type="entry name" value="Aspzincin_M35"/>
    <property type="match status" value="1"/>
</dbReference>
<dbReference type="EnsemblMetazoa" id="XM_011411574.2">
    <property type="protein sequence ID" value="XP_011409876.1"/>
    <property type="gene ID" value="LOC105316574"/>
</dbReference>
<accession>A0AAN0IV16</accession>
<organism evidence="3 4">
    <name type="scientific">Amphimedon queenslandica</name>
    <name type="common">Sponge</name>
    <dbReference type="NCBI Taxonomy" id="400682"/>
    <lineage>
        <taxon>Eukaryota</taxon>
        <taxon>Metazoa</taxon>
        <taxon>Porifera</taxon>
        <taxon>Demospongiae</taxon>
        <taxon>Heteroscleromorpha</taxon>
        <taxon>Haplosclerida</taxon>
        <taxon>Niphatidae</taxon>
        <taxon>Amphimedon</taxon>
    </lineage>
</organism>
<reference evidence="3" key="2">
    <citation type="submission" date="2024-06" db="UniProtKB">
        <authorList>
            <consortium name="EnsemblMetazoa"/>
        </authorList>
    </citation>
    <scope>IDENTIFICATION</scope>
</reference>
<dbReference type="Proteomes" id="UP000007879">
    <property type="component" value="Unassembled WGS sequence"/>
</dbReference>
<evidence type="ECO:0000313" key="3">
    <source>
        <dbReference type="EnsemblMetazoa" id="XP_011409876.1"/>
    </source>
</evidence>
<dbReference type="SUPFAM" id="SSF55486">
    <property type="entry name" value="Metalloproteases ('zincins'), catalytic domain"/>
    <property type="match status" value="1"/>
</dbReference>
<dbReference type="InterPro" id="IPR029463">
    <property type="entry name" value="Lys_MEP"/>
</dbReference>
<protein>
    <recommendedName>
        <fullName evidence="2">Lysine-specific metallo-endopeptidase domain-containing protein</fullName>
    </recommendedName>
</protein>
<evidence type="ECO:0000259" key="2">
    <source>
        <dbReference type="SMART" id="SM01351"/>
    </source>
</evidence>
<sequence>MKIFVSLLFCIASALAFKGKYTEWPVSLDMSCEPSSSDVDCTFDFVNVAGEDYYLLMRNTPLEGLLSPFIAVYHKGHRLEYEGKLIHRRPPTKDEYILLKAGEKVSATVHINDVFTLIHDGGYTIEYIKPLMVLQEEIKMPTEVKINSATYIYLDNARKVSLPRKEVGLRSKGSVTIESCTTASFSGGNSSQQSDILKAHKKLCTEFANAKNNVSDSSFYKTWFGTYTSARATIVKNVCQKCVDGLTSKTVTYVIEPSNCQSNWNAYTYKGGTKVYLCQAYNNYDVYCKSSGDPTKEGILAHEWSHAFGYTDDYVYGAANNKQLAKDNPNKAVDNADTYEYYYCLAQFD</sequence>
<dbReference type="Gene3D" id="3.40.390.10">
    <property type="entry name" value="Collagenase (Catalytic Domain)"/>
    <property type="match status" value="1"/>
</dbReference>
<name>A0AAN0IV16_AMPQE</name>
<proteinExistence type="predicted"/>
<dbReference type="KEGG" id="aqu:105316574"/>
<dbReference type="InterPro" id="IPR024079">
    <property type="entry name" value="MetalloPept_cat_dom_sf"/>
</dbReference>
<feature type="domain" description="Lysine-specific metallo-endopeptidase" evidence="2">
    <location>
        <begin position="208"/>
        <end position="344"/>
    </location>
</feature>
<evidence type="ECO:0000256" key="1">
    <source>
        <dbReference type="SAM" id="SignalP"/>
    </source>
</evidence>
<dbReference type="GeneID" id="105316574"/>
<feature type="chain" id="PRO_5043050959" description="Lysine-specific metallo-endopeptidase domain-containing protein" evidence="1">
    <location>
        <begin position="17"/>
        <end position="349"/>
    </location>
</feature>
<dbReference type="GO" id="GO:0004222">
    <property type="term" value="F:metalloendopeptidase activity"/>
    <property type="evidence" value="ECO:0007669"/>
    <property type="project" value="InterPro"/>
</dbReference>
<reference evidence="4" key="1">
    <citation type="journal article" date="2010" name="Nature">
        <title>The Amphimedon queenslandica genome and the evolution of animal complexity.</title>
        <authorList>
            <person name="Srivastava M."/>
            <person name="Simakov O."/>
            <person name="Chapman J."/>
            <person name="Fahey B."/>
            <person name="Gauthier M.E."/>
            <person name="Mitros T."/>
            <person name="Richards G.S."/>
            <person name="Conaco C."/>
            <person name="Dacre M."/>
            <person name="Hellsten U."/>
            <person name="Larroux C."/>
            <person name="Putnam N.H."/>
            <person name="Stanke M."/>
            <person name="Adamska M."/>
            <person name="Darling A."/>
            <person name="Degnan S.M."/>
            <person name="Oakley T.H."/>
            <person name="Plachetzki D.C."/>
            <person name="Zhai Y."/>
            <person name="Adamski M."/>
            <person name="Calcino A."/>
            <person name="Cummins S.F."/>
            <person name="Goodstein D.M."/>
            <person name="Harris C."/>
            <person name="Jackson D.J."/>
            <person name="Leys S.P."/>
            <person name="Shu S."/>
            <person name="Woodcroft B.J."/>
            <person name="Vervoort M."/>
            <person name="Kosik K.S."/>
            <person name="Manning G."/>
            <person name="Degnan B.M."/>
            <person name="Rokhsar D.S."/>
        </authorList>
    </citation>
    <scope>NUCLEOTIDE SEQUENCE [LARGE SCALE GENOMIC DNA]</scope>
</reference>
<dbReference type="Gene3D" id="2.60.40.2970">
    <property type="match status" value="1"/>
</dbReference>
<evidence type="ECO:0000313" key="4">
    <source>
        <dbReference type="Proteomes" id="UP000007879"/>
    </source>
</evidence>
<keyword evidence="1" id="KW-0732">Signal</keyword>
<dbReference type="SMART" id="SM01351">
    <property type="entry name" value="Aspzincin_M35"/>
    <property type="match status" value="1"/>
</dbReference>
<keyword evidence="4" id="KW-1185">Reference proteome</keyword>